<name>A0A5A8F8M9_9BACT</name>
<keyword evidence="4" id="KW-1185">Reference proteome</keyword>
<comment type="caution">
    <text evidence="3">The sequence shown here is derived from an EMBL/GenBank/DDBJ whole genome shotgun (WGS) entry which is preliminary data.</text>
</comment>
<reference evidence="3 4" key="1">
    <citation type="submission" date="2019-06" db="EMBL/GenBank/DDBJ databases">
        <title>Genomic insights into carbon and energy metabolism of Deferribacter autotrophicus revealed new metabolic traits in the phylum Deferribacteres.</title>
        <authorList>
            <person name="Slobodkin A.I."/>
            <person name="Slobodkina G.B."/>
            <person name="Allioux M."/>
            <person name="Alain K."/>
            <person name="Jebbar M."/>
            <person name="Shadrin V."/>
            <person name="Kublanov I.V."/>
            <person name="Toshchakov S.V."/>
            <person name="Bonch-Osmolovskaya E.A."/>
        </authorList>
    </citation>
    <scope>NUCLEOTIDE SEQUENCE [LARGE SCALE GENOMIC DNA]</scope>
    <source>
        <strain evidence="3 4">SL50</strain>
    </source>
</reference>
<dbReference type="PANTHER" id="PTHR45947:SF3">
    <property type="entry name" value="SULFOQUINOVOSYL TRANSFERASE SQD2"/>
    <property type="match status" value="1"/>
</dbReference>
<sequence>MQRNYRKHTMNYPLENKIIIFIRTFSRYGGVENFCFRFYNYLKGKNINVNIICGENKTDIKNEDIIEVKLWKPGRFLKTLSFYLKSQKYIKSIDKNSVTLACGKVAHCDFYRTGSSSHIDFLIKSSVGYPPLKFIMKAIKRALNPVNYLNPILESKIYNSKHTKKIIAISTLVENELTSRFKLPKNKIVVIPNGIDKTKFSLKNKEKLINTLKNRLTFDENKIVIGFCSTNFELKGLHFLISSLQYLPEDFVLLVAGGRNPSKYIKLAKKLKVDNRVYFLGKVDNMPEFYASLDVFCHPSFYDTFGSVVAEAIAMHIPTITAKNVGAKDLIIEGVNGYILEKINEKLIAEMIQKCINLKPENFIDTTLSDDEVFQKYLDVLLDENFINSVLSNR</sequence>
<gene>
    <name evidence="3" type="ORF">FHQ18_03360</name>
</gene>
<evidence type="ECO:0000313" key="4">
    <source>
        <dbReference type="Proteomes" id="UP000322876"/>
    </source>
</evidence>
<evidence type="ECO:0000259" key="2">
    <source>
        <dbReference type="Pfam" id="PF13439"/>
    </source>
</evidence>
<dbReference type="RefSeq" id="WP_149265759.1">
    <property type="nucleotide sequence ID" value="NZ_VFJB01000003.1"/>
</dbReference>
<evidence type="ECO:0000259" key="1">
    <source>
        <dbReference type="Pfam" id="PF00534"/>
    </source>
</evidence>
<dbReference type="GO" id="GO:0016757">
    <property type="term" value="F:glycosyltransferase activity"/>
    <property type="evidence" value="ECO:0007669"/>
    <property type="project" value="InterPro"/>
</dbReference>
<feature type="domain" description="Glycosyl transferase family 1" evidence="1">
    <location>
        <begin position="211"/>
        <end position="359"/>
    </location>
</feature>
<dbReference type="InterPro" id="IPR050194">
    <property type="entry name" value="Glycosyltransferase_grp1"/>
</dbReference>
<accession>A0A5A8F8M9</accession>
<dbReference type="OrthoDB" id="433681at2"/>
<dbReference type="AlphaFoldDB" id="A0A5A8F8M9"/>
<feature type="domain" description="Glycosyltransferase subfamily 4-like N-terminal" evidence="2">
    <location>
        <begin position="28"/>
        <end position="197"/>
    </location>
</feature>
<proteinExistence type="predicted"/>
<organism evidence="3 4">
    <name type="scientific">Deferribacter autotrophicus</name>
    <dbReference type="NCBI Taxonomy" id="500465"/>
    <lineage>
        <taxon>Bacteria</taxon>
        <taxon>Pseudomonadati</taxon>
        <taxon>Deferribacterota</taxon>
        <taxon>Deferribacteres</taxon>
        <taxon>Deferribacterales</taxon>
        <taxon>Deferribacteraceae</taxon>
        <taxon>Deferribacter</taxon>
    </lineage>
</organism>
<dbReference type="PANTHER" id="PTHR45947">
    <property type="entry name" value="SULFOQUINOVOSYL TRANSFERASE SQD2"/>
    <property type="match status" value="1"/>
</dbReference>
<dbReference type="EMBL" id="VFJB01000003">
    <property type="protein sequence ID" value="KAA0259001.1"/>
    <property type="molecule type" value="Genomic_DNA"/>
</dbReference>
<dbReference type="Pfam" id="PF00534">
    <property type="entry name" value="Glycos_transf_1"/>
    <property type="match status" value="1"/>
</dbReference>
<protein>
    <submittedName>
        <fullName evidence="3">Glycosyltransferase family 4 protein</fullName>
    </submittedName>
</protein>
<dbReference type="InterPro" id="IPR001296">
    <property type="entry name" value="Glyco_trans_1"/>
</dbReference>
<keyword evidence="3" id="KW-0808">Transferase</keyword>
<dbReference type="CDD" id="cd03801">
    <property type="entry name" value="GT4_PimA-like"/>
    <property type="match status" value="1"/>
</dbReference>
<dbReference type="Proteomes" id="UP000322876">
    <property type="component" value="Unassembled WGS sequence"/>
</dbReference>
<dbReference type="Pfam" id="PF13439">
    <property type="entry name" value="Glyco_transf_4"/>
    <property type="match status" value="1"/>
</dbReference>
<evidence type="ECO:0000313" key="3">
    <source>
        <dbReference type="EMBL" id="KAA0259001.1"/>
    </source>
</evidence>
<dbReference type="InterPro" id="IPR028098">
    <property type="entry name" value="Glyco_trans_4-like_N"/>
</dbReference>
<dbReference type="Gene3D" id="3.40.50.2000">
    <property type="entry name" value="Glycogen Phosphorylase B"/>
    <property type="match status" value="2"/>
</dbReference>
<dbReference type="SUPFAM" id="SSF53756">
    <property type="entry name" value="UDP-Glycosyltransferase/glycogen phosphorylase"/>
    <property type="match status" value="1"/>
</dbReference>